<accession>A0A8E0KJW9</accession>
<reference evidence="3" key="1">
    <citation type="journal article" date="2013" name="Genome Announc.">
        <title>Draft Genome Sequence of the Dimorphic Prosthecate Bacterium Brevundimonas abyssalis TAR-001T.</title>
        <authorList>
            <person name="Tsubouchi T."/>
            <person name="Nishi S."/>
            <person name="Usui K."/>
            <person name="Shimane Y."/>
            <person name="Takaki Y."/>
            <person name="Maruyama T."/>
            <person name="Hatada Y."/>
        </authorList>
    </citation>
    <scope>NUCLEOTIDE SEQUENCE [LARGE SCALE GENOMIC DNA]</scope>
    <source>
        <strain evidence="3">TAR-001</strain>
    </source>
</reference>
<dbReference type="Proteomes" id="UP000016569">
    <property type="component" value="Unassembled WGS sequence"/>
</dbReference>
<dbReference type="Gene3D" id="1.10.10.2910">
    <property type="match status" value="1"/>
</dbReference>
<proteinExistence type="predicted"/>
<dbReference type="InterPro" id="IPR010359">
    <property type="entry name" value="IrrE_HExxH"/>
</dbReference>
<sequence>MLVDDCSIPSQEAEAIRSEAGRLLREAGAVGVFPTPVDEIMRTARIQVVPISLDDNYLALLRRKAAQAGDALLSALSKVWGVFDPKARIAFIDPETPKEKLPFLKLHEGGHAVLPWQSIFGIFEDCRKTLDPEVKQQFEREANVFASEVLFQLDAFTSEADDHAFGIGVPLRLARRYGASVYATIRRYVSHSDKTCAVVVLNPAEPAEMVGYFCTVRRVIVSAAFARRFSNIAWPQTVTADDALGRLVPVNRMTGPRTLRITDANGDRQEMIAEAFKTPHQIFVLINATAKPARRIILPASVTC</sequence>
<feature type="domain" description="IrrE N-terminal-like" evidence="1">
    <location>
        <begin position="87"/>
        <end position="186"/>
    </location>
</feature>
<dbReference type="Pfam" id="PF06114">
    <property type="entry name" value="Peptidase_M78"/>
    <property type="match status" value="1"/>
</dbReference>
<name>A0A8E0KJW9_9CAUL</name>
<dbReference type="OrthoDB" id="9794834at2"/>
<comment type="caution">
    <text evidence="2">The sequence shown here is derived from an EMBL/GenBank/DDBJ whole genome shotgun (WGS) entry which is preliminary data.</text>
</comment>
<dbReference type="AlphaFoldDB" id="A0A8E0KJW9"/>
<dbReference type="EMBL" id="BATC01000009">
    <property type="protein sequence ID" value="GAD58610.1"/>
    <property type="molecule type" value="Genomic_DNA"/>
</dbReference>
<evidence type="ECO:0000259" key="1">
    <source>
        <dbReference type="Pfam" id="PF06114"/>
    </source>
</evidence>
<evidence type="ECO:0000313" key="3">
    <source>
        <dbReference type="Proteomes" id="UP000016569"/>
    </source>
</evidence>
<gene>
    <name evidence="2" type="ORF">MBEBAB_0860</name>
</gene>
<organism evidence="2 3">
    <name type="scientific">Brevundimonas abyssalis TAR-001</name>
    <dbReference type="NCBI Taxonomy" id="1391729"/>
    <lineage>
        <taxon>Bacteria</taxon>
        <taxon>Pseudomonadati</taxon>
        <taxon>Pseudomonadota</taxon>
        <taxon>Alphaproteobacteria</taxon>
        <taxon>Caulobacterales</taxon>
        <taxon>Caulobacteraceae</taxon>
        <taxon>Brevundimonas</taxon>
    </lineage>
</organism>
<protein>
    <recommendedName>
        <fullName evidence="1">IrrE N-terminal-like domain-containing protein</fullName>
    </recommendedName>
</protein>
<dbReference type="RefSeq" id="WP_021696706.1">
    <property type="nucleotide sequence ID" value="NZ_BATC01000009.1"/>
</dbReference>
<keyword evidence="3" id="KW-1185">Reference proteome</keyword>
<evidence type="ECO:0000313" key="2">
    <source>
        <dbReference type="EMBL" id="GAD58610.1"/>
    </source>
</evidence>